<evidence type="ECO:0000313" key="3">
    <source>
        <dbReference type="Proteomes" id="UP000246569"/>
    </source>
</evidence>
<reference evidence="2 3" key="1">
    <citation type="submission" date="2018-05" db="EMBL/GenBank/DDBJ databases">
        <title>Genomic Encyclopedia of Type Strains, Phase IV (KMG-IV): sequencing the most valuable type-strain genomes for metagenomic binning, comparative biology and taxonomic classification.</title>
        <authorList>
            <person name="Goeker M."/>
        </authorList>
    </citation>
    <scope>NUCLEOTIDE SEQUENCE [LARGE SCALE GENOMIC DNA]</scope>
    <source>
        <strain evidence="2 3">DSM 23606</strain>
    </source>
</reference>
<dbReference type="OrthoDB" id="9181580at2"/>
<dbReference type="Proteomes" id="UP000246569">
    <property type="component" value="Unassembled WGS sequence"/>
</dbReference>
<feature type="chain" id="PRO_5016318313" evidence="1">
    <location>
        <begin position="21"/>
        <end position="159"/>
    </location>
</feature>
<accession>A0A317MTV6</accession>
<dbReference type="RefSeq" id="WP_110018824.1">
    <property type="nucleotide sequence ID" value="NZ_QGTJ01000006.1"/>
</dbReference>
<comment type="caution">
    <text evidence="2">The sequence shown here is derived from an EMBL/GenBank/DDBJ whole genome shotgun (WGS) entry which is preliminary data.</text>
</comment>
<organism evidence="2 3">
    <name type="scientific">Plasticicumulans acidivorans</name>
    <dbReference type="NCBI Taxonomy" id="886464"/>
    <lineage>
        <taxon>Bacteria</taxon>
        <taxon>Pseudomonadati</taxon>
        <taxon>Pseudomonadota</taxon>
        <taxon>Gammaproteobacteria</taxon>
        <taxon>Candidatus Competibacteraceae</taxon>
        <taxon>Plasticicumulans</taxon>
    </lineage>
</organism>
<keyword evidence="1" id="KW-0732">Signal</keyword>
<dbReference type="Pfam" id="PF12276">
    <property type="entry name" value="DUF3617"/>
    <property type="match status" value="1"/>
</dbReference>
<sequence>MPHTSPLLPLLLLVAGTASAGELPARRPGLWETTVSIASMAGSAPAMRMCIDAATDDLLSRDESRGQRCQRVEVRREGERYRIRAVCRLAATTSTTEGFFEGDFNRRYHGELQTHYTPAQHGMAPTKVLLDGRWLGPCPADLRPGDMLLPDGRRVQLHP</sequence>
<dbReference type="AlphaFoldDB" id="A0A317MTV6"/>
<dbReference type="EMBL" id="QGTJ01000006">
    <property type="protein sequence ID" value="PWV61148.1"/>
    <property type="molecule type" value="Genomic_DNA"/>
</dbReference>
<protein>
    <submittedName>
        <fullName evidence="2">Uncharacterized protein DUF3617</fullName>
    </submittedName>
</protein>
<keyword evidence="3" id="KW-1185">Reference proteome</keyword>
<evidence type="ECO:0000256" key="1">
    <source>
        <dbReference type="SAM" id="SignalP"/>
    </source>
</evidence>
<gene>
    <name evidence="2" type="ORF">C7443_106162</name>
</gene>
<feature type="signal peptide" evidence="1">
    <location>
        <begin position="1"/>
        <end position="20"/>
    </location>
</feature>
<proteinExistence type="predicted"/>
<evidence type="ECO:0000313" key="2">
    <source>
        <dbReference type="EMBL" id="PWV61148.1"/>
    </source>
</evidence>
<name>A0A317MTV6_9GAMM</name>
<dbReference type="InterPro" id="IPR022061">
    <property type="entry name" value="DUF3617"/>
</dbReference>